<dbReference type="EMBL" id="JABSTR010000005">
    <property type="protein sequence ID" value="KAH9369612.1"/>
    <property type="molecule type" value="Genomic_DNA"/>
</dbReference>
<evidence type="ECO:0000313" key="1">
    <source>
        <dbReference type="EMBL" id="KAH9369612.1"/>
    </source>
</evidence>
<protein>
    <submittedName>
        <fullName evidence="1">Uncharacterized protein</fullName>
    </submittedName>
</protein>
<gene>
    <name evidence="1" type="ORF">HPB48_010671</name>
</gene>
<proteinExistence type="predicted"/>
<dbReference type="AlphaFoldDB" id="A0A9J6G578"/>
<dbReference type="VEuPathDB" id="VectorBase:HLOH_057127"/>
<accession>A0A9J6G578</accession>
<name>A0A9J6G578_HAELO</name>
<reference evidence="1 2" key="1">
    <citation type="journal article" date="2020" name="Cell">
        <title>Large-Scale Comparative Analyses of Tick Genomes Elucidate Their Genetic Diversity and Vector Capacities.</title>
        <authorList>
            <consortium name="Tick Genome and Microbiome Consortium (TIGMIC)"/>
            <person name="Jia N."/>
            <person name="Wang J."/>
            <person name="Shi W."/>
            <person name="Du L."/>
            <person name="Sun Y."/>
            <person name="Zhan W."/>
            <person name="Jiang J.F."/>
            <person name="Wang Q."/>
            <person name="Zhang B."/>
            <person name="Ji P."/>
            <person name="Bell-Sakyi L."/>
            <person name="Cui X.M."/>
            <person name="Yuan T.T."/>
            <person name="Jiang B.G."/>
            <person name="Yang W.F."/>
            <person name="Lam T.T."/>
            <person name="Chang Q.C."/>
            <person name="Ding S.J."/>
            <person name="Wang X.J."/>
            <person name="Zhu J.G."/>
            <person name="Ruan X.D."/>
            <person name="Zhao L."/>
            <person name="Wei J.T."/>
            <person name="Ye R.Z."/>
            <person name="Que T.C."/>
            <person name="Du C.H."/>
            <person name="Zhou Y.H."/>
            <person name="Cheng J.X."/>
            <person name="Dai P.F."/>
            <person name="Guo W.B."/>
            <person name="Han X.H."/>
            <person name="Huang E.J."/>
            <person name="Li L.F."/>
            <person name="Wei W."/>
            <person name="Gao Y.C."/>
            <person name="Liu J.Z."/>
            <person name="Shao H.Z."/>
            <person name="Wang X."/>
            <person name="Wang C.C."/>
            <person name="Yang T.C."/>
            <person name="Huo Q.B."/>
            <person name="Li W."/>
            <person name="Chen H.Y."/>
            <person name="Chen S.E."/>
            <person name="Zhou L.G."/>
            <person name="Ni X.B."/>
            <person name="Tian J.H."/>
            <person name="Sheng Y."/>
            <person name="Liu T."/>
            <person name="Pan Y.S."/>
            <person name="Xia L.Y."/>
            <person name="Li J."/>
            <person name="Zhao F."/>
            <person name="Cao W.C."/>
        </authorList>
    </citation>
    <scope>NUCLEOTIDE SEQUENCE [LARGE SCALE GENOMIC DNA]</scope>
    <source>
        <strain evidence="1">HaeL-2018</strain>
    </source>
</reference>
<comment type="caution">
    <text evidence="1">The sequence shown here is derived from an EMBL/GenBank/DDBJ whole genome shotgun (WGS) entry which is preliminary data.</text>
</comment>
<organism evidence="1 2">
    <name type="scientific">Haemaphysalis longicornis</name>
    <name type="common">Bush tick</name>
    <dbReference type="NCBI Taxonomy" id="44386"/>
    <lineage>
        <taxon>Eukaryota</taxon>
        <taxon>Metazoa</taxon>
        <taxon>Ecdysozoa</taxon>
        <taxon>Arthropoda</taxon>
        <taxon>Chelicerata</taxon>
        <taxon>Arachnida</taxon>
        <taxon>Acari</taxon>
        <taxon>Parasitiformes</taxon>
        <taxon>Ixodida</taxon>
        <taxon>Ixodoidea</taxon>
        <taxon>Ixodidae</taxon>
        <taxon>Haemaphysalinae</taxon>
        <taxon>Haemaphysalis</taxon>
    </lineage>
</organism>
<dbReference type="Proteomes" id="UP000821853">
    <property type="component" value="Chromosome 3"/>
</dbReference>
<sequence>MKAREAAAKRQNYQVNPELRARKAVAPVITVRYCTSNHSKLRVHHHARTMTLITQAIRKAHRWWRRSAADERNGAWRIEAAVALSVACGVFLPASFLRDGEEVQQQPDVLRATVH</sequence>
<evidence type="ECO:0000313" key="2">
    <source>
        <dbReference type="Proteomes" id="UP000821853"/>
    </source>
</evidence>
<keyword evidence="2" id="KW-1185">Reference proteome</keyword>